<dbReference type="InterPro" id="IPR046346">
    <property type="entry name" value="Aminoacid_DH-like_N_sf"/>
</dbReference>
<dbReference type="InterPro" id="IPR024727">
    <property type="entry name" value="NAD_Glu_DH_N_ACT1"/>
</dbReference>
<dbReference type="InterPro" id="IPR028971">
    <property type="entry name" value="NAD-GDH_cat"/>
</dbReference>
<dbReference type="InterPro" id="IPR007780">
    <property type="entry name" value="NAD_Glu_DH_bac"/>
</dbReference>
<evidence type="ECO:0000313" key="8">
    <source>
        <dbReference type="Proteomes" id="UP001143364"/>
    </source>
</evidence>
<feature type="domain" description="NAD-glutamate dehydrogenase N-terminal ACT1" evidence="4">
    <location>
        <begin position="29"/>
        <end position="171"/>
    </location>
</feature>
<dbReference type="Pfam" id="PF05088">
    <property type="entry name" value="Bac_GDH_CD"/>
    <property type="match status" value="1"/>
</dbReference>
<dbReference type="GO" id="GO:0004352">
    <property type="term" value="F:glutamate dehydrogenase (NAD+) activity"/>
    <property type="evidence" value="ECO:0007669"/>
    <property type="project" value="InterPro"/>
</dbReference>
<feature type="domain" description="NAD-specific glutamate dehydrogenase C-terminal" evidence="3">
    <location>
        <begin position="1261"/>
        <end position="1594"/>
    </location>
</feature>
<reference evidence="7" key="2">
    <citation type="submission" date="2023-01" db="EMBL/GenBank/DDBJ databases">
        <authorList>
            <person name="Sun Q."/>
            <person name="Evtushenko L."/>
        </authorList>
    </citation>
    <scope>NUCLEOTIDE SEQUENCE</scope>
    <source>
        <strain evidence="7">VKM B-2555</strain>
    </source>
</reference>
<dbReference type="SUPFAM" id="SSF51735">
    <property type="entry name" value="NAD(P)-binding Rossmann-fold domains"/>
    <property type="match status" value="1"/>
</dbReference>
<dbReference type="RefSeq" id="WP_271202789.1">
    <property type="nucleotide sequence ID" value="NZ_BSFK01000002.1"/>
</dbReference>
<evidence type="ECO:0000259" key="4">
    <source>
        <dbReference type="Pfam" id="PF21075"/>
    </source>
</evidence>
<evidence type="ECO:0000259" key="5">
    <source>
        <dbReference type="Pfam" id="PF21076"/>
    </source>
</evidence>
<dbReference type="PANTHER" id="PTHR43403:SF1">
    <property type="entry name" value="NAD-SPECIFIC GLUTAMATE DEHYDROGENASE"/>
    <property type="match status" value="1"/>
</dbReference>
<evidence type="ECO:0000259" key="2">
    <source>
        <dbReference type="Pfam" id="PF05088"/>
    </source>
</evidence>
<evidence type="ECO:0000313" key="7">
    <source>
        <dbReference type="EMBL" id="GLK74806.1"/>
    </source>
</evidence>
<keyword evidence="1" id="KW-0560">Oxidoreductase</keyword>
<sequence>MPRSEAIRIKRIAEAGEAAAGGDGPPTAFVEALFAQAGAADLATLDAAALAALARGAWRHFESRRPGAHDIRLSDPDLGPAGETTVIEIVNDDMPYLVDSVVAELAERGIAPRLVLHPILAAERDAEGRLTRFLGDANRVELEDTPRESLIHLHVDRVDGDEARAELAAALDRVLADVRVAQGDHEAMRGAVRAAVAALRETPPLNVEDLAEAAQFLDWLLTDDFVLLGVRAYAFEGQGEDERLEPLIDTGLGLLRDPAARVLQRGGELVHFTPEIRAFFHEPKPLIVTKASVRSRVFRRRHLDYVGVKSFDAQGRVTGELRIVGLFAPTALTRPARSTPFIRRKVDLVTRRAGFDPDSHSGKSLAAALEAHPRDELFQTDADTLYDTALRILNLMERPRVQAIVRRDRFDRFVSVLVYVPRERYDTAVRVRIGAHLAERFGGHVTAYSPGFPEGPLARVQFIIGLEGRDVPEPDAETLDAELAALVATWADRLKAELARARPGGEARRLAQVYGHAFGRGYEARAGAAEAVTDIGHMERLSAEAPFAVDFYVRDDEAGLRLKVFARGAPVPLSRRVPLLENMGFRVIDERSYRSEPAGRGEDGRVWIHDMALERAQGGAIALTPELDDRLEALLLAALNMTVDSDGYDALALEAGLDLREIALIRALSRYLRQARAPYDQDYMWATLTRHAAIAGQLSALFRVRFDPAFEGDRAAREAEIAAGIEEALGAVESLDEDRIVRKFLNLIQACQRTSAYRAGDEGATLAFKFESRKVEDLPEPRPLYEIFVSAPRVEGVHLRFGKVARGGLRWSDRPQDFRTEVLGLVKAQQVKNAVIVPVGAKGGFVPKRLPAGPRDAWLAEGTAAYTLFINALLDVTDDLEKDDIVPPRDVVRHDGDDPYLVVAADKGTATFSDTANGIAEARGFWLGDAFASGGSAGYDHKGMGITARGAWEAVKRHFREMDVDIQATPFTVVGVGDMSGDVFGNGMLLSEKIRLIAAFDHRDIFLDPDPDPAVSFEERRRLFALPRSSWADYDRARISKGGGVFSRALKTIPLSEEVRAALGFDRPSATPQQVISAILKAPADLLWFGGIGTYVRAGSETDEQAGDRVNDAVRVAASELRVKVVGEGANLGVTQKGRIEAARKGVRINTDAIDNSAGVNTSDVEVNVKIAFAGLLRDGALARDQRDRILVEMTDEVAALVLANNYDQTLALSLAQRSGVEEAGFQTRLMQALEARGLLNRAVEVLPDDAALAERGRAGDPLTRPEIAVLLAWAKIALYDDLLASGAPDDPAFEAILLGYFPTLMRERFRDAILNHRLRREIVATALANVMINHGGPALAVRLADQTGAPPARIAAAYAVVARAYDLDGLKAEIDALDNRVPGALQLELYDGLSDLLLRRMIWFLSNVDVESDVAATAERFRDGVEAVAADLDAALGPDAAGRRSARATELARAGVPHALAVRLSGLLALEGAPDAVLVAEKAGRPIGEAAATLFAVADLFQLGRVILAAQAITATDYYERLALDRARDQIGFAARAMAVAALNAAPGASGPEAVAVWAEASPDAGRVRKAVAEIAGSGVTLARLSVAASLLADLARETA</sequence>
<dbReference type="Proteomes" id="UP001143364">
    <property type="component" value="Unassembled WGS sequence"/>
</dbReference>
<dbReference type="Pfam" id="PF21078">
    <property type="entry name" value="GDH_HM3"/>
    <property type="match status" value="1"/>
</dbReference>
<comment type="caution">
    <text evidence="7">The sequence shown here is derived from an EMBL/GenBank/DDBJ whole genome shotgun (WGS) entry which is preliminary data.</text>
</comment>
<dbReference type="PANTHER" id="PTHR43403">
    <property type="entry name" value="NAD-SPECIFIC GLUTAMATE DEHYDROGENASE"/>
    <property type="match status" value="1"/>
</dbReference>
<keyword evidence="8" id="KW-1185">Reference proteome</keyword>
<dbReference type="PIRSF" id="PIRSF036761">
    <property type="entry name" value="GDH_Mll4104"/>
    <property type="match status" value="1"/>
</dbReference>
<feature type="domain" description="NAD-glutamate dehydrogenase catalytic" evidence="2">
    <location>
        <begin position="725"/>
        <end position="1215"/>
    </location>
</feature>
<dbReference type="Pfam" id="PF21077">
    <property type="entry name" value="GDH_ACT3"/>
    <property type="match status" value="1"/>
</dbReference>
<dbReference type="Gene3D" id="3.40.50.720">
    <property type="entry name" value="NAD(P)-binding Rossmann-like Domain"/>
    <property type="match status" value="1"/>
</dbReference>
<reference evidence="7" key="1">
    <citation type="journal article" date="2014" name="Int. J. Syst. Evol. Microbiol.">
        <title>Complete genome sequence of Corynebacterium casei LMG S-19264T (=DSM 44701T), isolated from a smear-ripened cheese.</title>
        <authorList>
            <consortium name="US DOE Joint Genome Institute (JGI-PGF)"/>
            <person name="Walter F."/>
            <person name="Albersmeier A."/>
            <person name="Kalinowski J."/>
            <person name="Ruckert C."/>
        </authorList>
    </citation>
    <scope>NUCLEOTIDE SEQUENCE</scope>
    <source>
        <strain evidence="7">VKM B-2555</strain>
    </source>
</reference>
<feature type="domain" description="NAD-glutamate dehydrogenase ACT2" evidence="5">
    <location>
        <begin position="404"/>
        <end position="490"/>
    </location>
</feature>
<dbReference type="InterPro" id="IPR048381">
    <property type="entry name" value="GDH_C"/>
</dbReference>
<proteinExistence type="predicted"/>
<accession>A0A9W6JC58</accession>
<dbReference type="Pfam" id="PF21074">
    <property type="entry name" value="GDH_C"/>
    <property type="match status" value="1"/>
</dbReference>
<evidence type="ECO:0000259" key="3">
    <source>
        <dbReference type="Pfam" id="PF21074"/>
    </source>
</evidence>
<evidence type="ECO:0000259" key="6">
    <source>
        <dbReference type="Pfam" id="PF21077"/>
    </source>
</evidence>
<dbReference type="Pfam" id="PF21076">
    <property type="entry name" value="GDH_ACT2"/>
    <property type="match status" value="1"/>
</dbReference>
<dbReference type="InterPro" id="IPR049062">
    <property type="entry name" value="NAD_Glu_DH_ACT2"/>
</dbReference>
<dbReference type="GO" id="GO:0004069">
    <property type="term" value="F:L-aspartate:2-oxoglutarate aminotransferase activity"/>
    <property type="evidence" value="ECO:0007669"/>
    <property type="project" value="InterPro"/>
</dbReference>
<dbReference type="Pfam" id="PF21075">
    <property type="entry name" value="GDH_ACT1"/>
    <property type="match status" value="1"/>
</dbReference>
<evidence type="ECO:0000256" key="1">
    <source>
        <dbReference type="ARBA" id="ARBA00023002"/>
    </source>
</evidence>
<dbReference type="InterPro" id="IPR036291">
    <property type="entry name" value="NAD(P)-bd_dom_sf"/>
</dbReference>
<dbReference type="InterPro" id="IPR049058">
    <property type="entry name" value="NAD_Glu_DH_HM2"/>
</dbReference>
<gene>
    <name evidence="7" type="ORF">GCM10008171_00580</name>
</gene>
<organism evidence="7 8">
    <name type="scientific">Methylopila jiangsuensis</name>
    <dbReference type="NCBI Taxonomy" id="586230"/>
    <lineage>
        <taxon>Bacteria</taxon>
        <taxon>Pseudomonadati</taxon>
        <taxon>Pseudomonadota</taxon>
        <taxon>Alphaproteobacteria</taxon>
        <taxon>Hyphomicrobiales</taxon>
        <taxon>Methylopilaceae</taxon>
        <taxon>Methylopila</taxon>
    </lineage>
</organism>
<dbReference type="InterPro" id="IPR049064">
    <property type="entry name" value="NAD_Glu_DH_ACT3"/>
</dbReference>
<dbReference type="Pfam" id="PF21073">
    <property type="entry name" value="GDH_HM1"/>
    <property type="match status" value="1"/>
</dbReference>
<dbReference type="EMBL" id="BSFK01000002">
    <property type="protein sequence ID" value="GLK74806.1"/>
    <property type="molecule type" value="Genomic_DNA"/>
</dbReference>
<dbReference type="InterPro" id="IPR049059">
    <property type="entry name" value="NAD_Glu_DH_HM1"/>
</dbReference>
<dbReference type="GO" id="GO:0006538">
    <property type="term" value="P:L-glutamate catabolic process"/>
    <property type="evidence" value="ECO:0007669"/>
    <property type="project" value="InterPro"/>
</dbReference>
<protein>
    <submittedName>
        <fullName evidence="7">NAD-glutamate dehydrogenase</fullName>
    </submittedName>
</protein>
<dbReference type="SUPFAM" id="SSF53223">
    <property type="entry name" value="Aminoacid dehydrogenase-like, N-terminal domain"/>
    <property type="match status" value="1"/>
</dbReference>
<dbReference type="InterPro" id="IPR049056">
    <property type="entry name" value="NAD_Glu_DH_HM3"/>
</dbReference>
<name>A0A9W6JC58_9HYPH</name>
<feature type="domain" description="NAD-glutamate dehydrogenase ACT3" evidence="6">
    <location>
        <begin position="547"/>
        <end position="622"/>
    </location>
</feature>
<dbReference type="Pfam" id="PF21079">
    <property type="entry name" value="GDH_HM2"/>
    <property type="match status" value="1"/>
</dbReference>